<evidence type="ECO:0000256" key="2">
    <source>
        <dbReference type="SAM" id="SignalP"/>
    </source>
</evidence>
<keyword evidence="2" id="KW-0732">Signal</keyword>
<feature type="region of interest" description="Disordered" evidence="1">
    <location>
        <begin position="62"/>
        <end position="139"/>
    </location>
</feature>
<proteinExistence type="predicted"/>
<evidence type="ECO:0000313" key="3">
    <source>
        <dbReference type="EMBL" id="KAF4859784.1"/>
    </source>
</evidence>
<feature type="compositionally biased region" description="Basic residues" evidence="1">
    <location>
        <begin position="101"/>
        <end position="112"/>
    </location>
</feature>
<name>A0A9P5K5J7_COLSI</name>
<protein>
    <submittedName>
        <fullName evidence="3">Uncharacterized protein</fullName>
    </submittedName>
</protein>
<comment type="caution">
    <text evidence="3">The sequence shown here is derived from an EMBL/GenBank/DDBJ whole genome shotgun (WGS) entry which is preliminary data.</text>
</comment>
<gene>
    <name evidence="3" type="ORF">CGCSCA2_v006041</name>
</gene>
<accession>A0A9P5K5J7</accession>
<feature type="signal peptide" evidence="2">
    <location>
        <begin position="1"/>
        <end position="15"/>
    </location>
</feature>
<dbReference type="EMBL" id="QPMT01000015">
    <property type="protein sequence ID" value="KAF4859784.1"/>
    <property type="molecule type" value="Genomic_DNA"/>
</dbReference>
<dbReference type="Proteomes" id="UP000711996">
    <property type="component" value="Unassembled WGS sequence"/>
</dbReference>
<feature type="chain" id="PRO_5040508278" evidence="2">
    <location>
        <begin position="16"/>
        <end position="139"/>
    </location>
</feature>
<keyword evidence="4" id="KW-1185">Reference proteome</keyword>
<evidence type="ECO:0000313" key="4">
    <source>
        <dbReference type="Proteomes" id="UP000711996"/>
    </source>
</evidence>
<feature type="compositionally biased region" description="Basic and acidic residues" evidence="1">
    <location>
        <begin position="128"/>
        <end position="139"/>
    </location>
</feature>
<organism evidence="3 4">
    <name type="scientific">Colletotrichum siamense</name>
    <name type="common">Anthracnose fungus</name>
    <dbReference type="NCBI Taxonomy" id="690259"/>
    <lineage>
        <taxon>Eukaryota</taxon>
        <taxon>Fungi</taxon>
        <taxon>Dikarya</taxon>
        <taxon>Ascomycota</taxon>
        <taxon>Pezizomycotina</taxon>
        <taxon>Sordariomycetes</taxon>
        <taxon>Hypocreomycetidae</taxon>
        <taxon>Glomerellales</taxon>
        <taxon>Glomerellaceae</taxon>
        <taxon>Colletotrichum</taxon>
        <taxon>Colletotrichum gloeosporioides species complex</taxon>
    </lineage>
</organism>
<feature type="compositionally biased region" description="Gly residues" evidence="1">
    <location>
        <begin position="68"/>
        <end position="90"/>
    </location>
</feature>
<dbReference type="OrthoDB" id="10579122at2759"/>
<reference evidence="3" key="1">
    <citation type="submission" date="2019-06" db="EMBL/GenBank/DDBJ databases">
        <authorList>
            <person name="Gan P."/>
            <person name="Shirasu K."/>
        </authorList>
    </citation>
    <scope>NUCLEOTIDE SEQUENCE [LARGE SCALE GENOMIC DNA]</scope>
    <source>
        <strain evidence="3">CAD2</strain>
    </source>
</reference>
<dbReference type="AlphaFoldDB" id="A0A9P5K5J7"/>
<sequence>MRTLILLLLPTAALAQNAGMCSDCSPPRGHNGQPIMAVGGVMGGGAFGVPMAPPVLNPPPPFMMGMFRGRGGRGGGRGGGGGGGRGGGGDPIMESVPNRSRTSRTRPNRKNGRREVEEEEFAGIQRPRVLEKNAMEWDG</sequence>
<evidence type="ECO:0000256" key="1">
    <source>
        <dbReference type="SAM" id="MobiDB-lite"/>
    </source>
</evidence>